<feature type="region of interest" description="Disordered" evidence="1">
    <location>
        <begin position="1"/>
        <end position="30"/>
    </location>
</feature>
<proteinExistence type="predicted"/>
<accession>A0A0A9A9M3</accession>
<evidence type="ECO:0000313" key="2">
    <source>
        <dbReference type="EMBL" id="JAD43757.1"/>
    </source>
</evidence>
<protein>
    <submittedName>
        <fullName evidence="2">Uncharacterized protein</fullName>
    </submittedName>
</protein>
<dbReference type="AlphaFoldDB" id="A0A0A9A9M3"/>
<sequence length="30" mass="3468">MEMLRTRRPEGGDGRPYPRRPPNPPSPPPR</sequence>
<reference evidence="2" key="2">
    <citation type="journal article" date="2015" name="Data Brief">
        <title>Shoot transcriptome of the giant reed, Arundo donax.</title>
        <authorList>
            <person name="Barrero R.A."/>
            <person name="Guerrero F.D."/>
            <person name="Moolhuijzen P."/>
            <person name="Goolsby J.A."/>
            <person name="Tidwell J."/>
            <person name="Bellgard S.E."/>
            <person name="Bellgard M.I."/>
        </authorList>
    </citation>
    <scope>NUCLEOTIDE SEQUENCE</scope>
    <source>
        <tissue evidence="2">Shoot tissue taken approximately 20 cm above the soil surface</tissue>
    </source>
</reference>
<dbReference type="EMBL" id="GBRH01254138">
    <property type="protein sequence ID" value="JAD43757.1"/>
    <property type="molecule type" value="Transcribed_RNA"/>
</dbReference>
<feature type="compositionally biased region" description="Basic and acidic residues" evidence="1">
    <location>
        <begin position="1"/>
        <end position="13"/>
    </location>
</feature>
<reference evidence="2" key="1">
    <citation type="submission" date="2014-09" db="EMBL/GenBank/DDBJ databases">
        <authorList>
            <person name="Magalhaes I.L.F."/>
            <person name="Oliveira U."/>
            <person name="Santos F.R."/>
            <person name="Vidigal T.H.D.A."/>
            <person name="Brescovit A.D."/>
            <person name="Santos A.J."/>
        </authorList>
    </citation>
    <scope>NUCLEOTIDE SEQUENCE</scope>
    <source>
        <tissue evidence="2">Shoot tissue taken approximately 20 cm above the soil surface</tissue>
    </source>
</reference>
<evidence type="ECO:0000256" key="1">
    <source>
        <dbReference type="SAM" id="MobiDB-lite"/>
    </source>
</evidence>
<organism evidence="2">
    <name type="scientific">Arundo donax</name>
    <name type="common">Giant reed</name>
    <name type="synonym">Donax arundinaceus</name>
    <dbReference type="NCBI Taxonomy" id="35708"/>
    <lineage>
        <taxon>Eukaryota</taxon>
        <taxon>Viridiplantae</taxon>
        <taxon>Streptophyta</taxon>
        <taxon>Embryophyta</taxon>
        <taxon>Tracheophyta</taxon>
        <taxon>Spermatophyta</taxon>
        <taxon>Magnoliopsida</taxon>
        <taxon>Liliopsida</taxon>
        <taxon>Poales</taxon>
        <taxon>Poaceae</taxon>
        <taxon>PACMAD clade</taxon>
        <taxon>Arundinoideae</taxon>
        <taxon>Arundineae</taxon>
        <taxon>Arundo</taxon>
    </lineage>
</organism>
<feature type="compositionally biased region" description="Pro residues" evidence="1">
    <location>
        <begin position="19"/>
        <end position="30"/>
    </location>
</feature>
<name>A0A0A9A9M3_ARUDO</name>